<gene>
    <name evidence="1" type="ORF">CVS29_09655</name>
</gene>
<dbReference type="Proteomes" id="UP000246303">
    <property type="component" value="Unassembled WGS sequence"/>
</dbReference>
<dbReference type="EMBL" id="QHLZ01000005">
    <property type="protein sequence ID" value="PXA65505.1"/>
    <property type="molecule type" value="Genomic_DNA"/>
</dbReference>
<comment type="caution">
    <text evidence="1">The sequence shown here is derived from an EMBL/GenBank/DDBJ whole genome shotgun (WGS) entry which is preliminary data.</text>
</comment>
<keyword evidence="2" id="KW-1185">Reference proteome</keyword>
<name>A0A2V3DTA5_9MICC</name>
<accession>A0A2V3DTA5</accession>
<dbReference type="AlphaFoldDB" id="A0A2V3DTA5"/>
<organism evidence="1 2">
    <name type="scientific">Arthrobacter psychrochitiniphilus</name>
    <dbReference type="NCBI Taxonomy" id="291045"/>
    <lineage>
        <taxon>Bacteria</taxon>
        <taxon>Bacillati</taxon>
        <taxon>Actinomycetota</taxon>
        <taxon>Actinomycetes</taxon>
        <taxon>Micrococcales</taxon>
        <taxon>Micrococcaceae</taxon>
        <taxon>Arthrobacter</taxon>
    </lineage>
</organism>
<sequence>MIRGTFVNLRLRNKMVPGTEGVGIHSPSARRRTAEHLRGVTEISLRQRPIDCYRRG</sequence>
<proteinExistence type="predicted"/>
<protein>
    <submittedName>
        <fullName evidence="1">Uncharacterized protein</fullName>
    </submittedName>
</protein>
<reference evidence="1 2" key="1">
    <citation type="submission" date="2018-05" db="EMBL/GenBank/DDBJ databases">
        <title>Genetic diversity of glacier-inhabiting Cryobacterium bacteria in China and description of Cryobacterium mengkeensis sp. nov. and Arthrobacter glacialis sp. nov.</title>
        <authorList>
            <person name="Liu Q."/>
            <person name="Xin Y.-H."/>
        </authorList>
    </citation>
    <scope>NUCLEOTIDE SEQUENCE [LARGE SCALE GENOMIC DNA]</scope>
    <source>
        <strain evidence="1 2">GP3</strain>
    </source>
</reference>
<evidence type="ECO:0000313" key="2">
    <source>
        <dbReference type="Proteomes" id="UP000246303"/>
    </source>
</evidence>
<evidence type="ECO:0000313" key="1">
    <source>
        <dbReference type="EMBL" id="PXA65505.1"/>
    </source>
</evidence>